<keyword evidence="2" id="KW-0560">Oxidoreductase</keyword>
<dbReference type="PROSITE" id="PS00061">
    <property type="entry name" value="ADH_SHORT"/>
    <property type="match status" value="1"/>
</dbReference>
<dbReference type="GO" id="GO:0048038">
    <property type="term" value="F:quinone binding"/>
    <property type="evidence" value="ECO:0007669"/>
    <property type="project" value="TreeGrafter"/>
</dbReference>
<dbReference type="FunFam" id="3.40.50.720:FF:000084">
    <property type="entry name" value="Short-chain dehydrogenase reductase"/>
    <property type="match status" value="1"/>
</dbReference>
<keyword evidence="5" id="KW-1185">Reference proteome</keyword>
<dbReference type="GO" id="GO:0016616">
    <property type="term" value="F:oxidoreductase activity, acting on the CH-OH group of donors, NAD or NADP as acceptor"/>
    <property type="evidence" value="ECO:0007669"/>
    <property type="project" value="TreeGrafter"/>
</dbReference>
<dbReference type="Pfam" id="PF13561">
    <property type="entry name" value="adh_short_C2"/>
    <property type="match status" value="1"/>
</dbReference>
<dbReference type="InterPro" id="IPR057326">
    <property type="entry name" value="KR_dom"/>
</dbReference>
<evidence type="ECO:0000256" key="1">
    <source>
        <dbReference type="ARBA" id="ARBA00006484"/>
    </source>
</evidence>
<dbReference type="AlphaFoldDB" id="A0A3L9Y1E0"/>
<evidence type="ECO:0000256" key="2">
    <source>
        <dbReference type="ARBA" id="ARBA00023002"/>
    </source>
</evidence>
<dbReference type="RefSeq" id="WP_121898944.1">
    <property type="nucleotide sequence ID" value="NZ_RCNT01000008.1"/>
</dbReference>
<dbReference type="PRINTS" id="PR00081">
    <property type="entry name" value="GDHRDH"/>
</dbReference>
<sequence length="246" mass="25605">MGRLTGKAAVITGGAKGLGLEFARALIAEGAGVLVVDIADGADAEQAGAHFMHADITGEGAAERIADAAMDAFGQVDILINNAALYAGLPMARYDRIEPDLWDEVMRVNIGGTWRMIRAIGPLMEKRRRGKIVNITSGTVMKGMPGMAHYVASKGALAALTRTLSREMGGNGVCVNSLAPGLTLSSSILENAAHIEATRDRVLASRAIKRDGQPADLIGALLFLCSDDSDFVTGQTIAVDGGSVNT</sequence>
<dbReference type="InterPro" id="IPR002347">
    <property type="entry name" value="SDR_fam"/>
</dbReference>
<dbReference type="PRINTS" id="PR00080">
    <property type="entry name" value="SDRFAMILY"/>
</dbReference>
<dbReference type="PANTHER" id="PTHR42760">
    <property type="entry name" value="SHORT-CHAIN DEHYDROGENASES/REDUCTASES FAMILY MEMBER"/>
    <property type="match status" value="1"/>
</dbReference>
<reference evidence="4 5" key="1">
    <citation type="submission" date="2018-10" db="EMBL/GenBank/DDBJ databases">
        <authorList>
            <person name="Jung H.S."/>
            <person name="Jeon C.O."/>
        </authorList>
    </citation>
    <scope>NUCLEOTIDE SEQUENCE [LARGE SCALE GENOMIC DNA]</scope>
    <source>
        <strain evidence="4 5">MA-7-27</strain>
    </source>
</reference>
<evidence type="ECO:0000313" key="5">
    <source>
        <dbReference type="Proteomes" id="UP000281343"/>
    </source>
</evidence>
<name>A0A3L9Y1E0_9RHOB</name>
<dbReference type="PANTHER" id="PTHR42760:SF133">
    <property type="entry name" value="3-OXOACYL-[ACYL-CARRIER-PROTEIN] REDUCTASE"/>
    <property type="match status" value="1"/>
</dbReference>
<protein>
    <submittedName>
        <fullName evidence="4">SDR family oxidoreductase</fullName>
    </submittedName>
</protein>
<comment type="caution">
    <text evidence="4">The sequence shown here is derived from an EMBL/GenBank/DDBJ whole genome shotgun (WGS) entry which is preliminary data.</text>
</comment>
<dbReference type="CDD" id="cd05233">
    <property type="entry name" value="SDR_c"/>
    <property type="match status" value="1"/>
</dbReference>
<gene>
    <name evidence="4" type="ORF">D9R08_15320</name>
</gene>
<dbReference type="Gene3D" id="3.40.50.720">
    <property type="entry name" value="NAD(P)-binding Rossmann-like Domain"/>
    <property type="match status" value="1"/>
</dbReference>
<dbReference type="SUPFAM" id="SSF51735">
    <property type="entry name" value="NAD(P)-binding Rossmann-fold domains"/>
    <property type="match status" value="1"/>
</dbReference>
<comment type="similarity">
    <text evidence="1">Belongs to the short-chain dehydrogenases/reductases (SDR) family.</text>
</comment>
<dbReference type="InterPro" id="IPR036291">
    <property type="entry name" value="NAD(P)-bd_dom_sf"/>
</dbReference>
<proteinExistence type="inferred from homology"/>
<feature type="domain" description="Ketoreductase" evidence="3">
    <location>
        <begin position="7"/>
        <end position="181"/>
    </location>
</feature>
<evidence type="ECO:0000259" key="3">
    <source>
        <dbReference type="SMART" id="SM00822"/>
    </source>
</evidence>
<dbReference type="SMART" id="SM00822">
    <property type="entry name" value="PKS_KR"/>
    <property type="match status" value="1"/>
</dbReference>
<accession>A0A3L9Y1E0</accession>
<organism evidence="4 5">
    <name type="scientific">Rhodophyticola porphyridii</name>
    <dbReference type="NCBI Taxonomy" id="1852017"/>
    <lineage>
        <taxon>Bacteria</taxon>
        <taxon>Pseudomonadati</taxon>
        <taxon>Pseudomonadota</taxon>
        <taxon>Alphaproteobacteria</taxon>
        <taxon>Rhodobacterales</taxon>
        <taxon>Roseobacteraceae</taxon>
        <taxon>Rhodophyticola</taxon>
    </lineage>
</organism>
<dbReference type="EMBL" id="RCNT01000008">
    <property type="protein sequence ID" value="RMA41225.1"/>
    <property type="molecule type" value="Genomic_DNA"/>
</dbReference>
<evidence type="ECO:0000313" key="4">
    <source>
        <dbReference type="EMBL" id="RMA41225.1"/>
    </source>
</evidence>
<dbReference type="InterPro" id="IPR020904">
    <property type="entry name" value="Sc_DH/Rdtase_CS"/>
</dbReference>
<dbReference type="Proteomes" id="UP000281343">
    <property type="component" value="Unassembled WGS sequence"/>
</dbReference>
<dbReference type="OrthoDB" id="9780084at2"/>
<dbReference type="GO" id="GO:0006633">
    <property type="term" value="P:fatty acid biosynthetic process"/>
    <property type="evidence" value="ECO:0007669"/>
    <property type="project" value="TreeGrafter"/>
</dbReference>